<dbReference type="SUPFAM" id="SSF55729">
    <property type="entry name" value="Acyl-CoA N-acyltransferases (Nat)"/>
    <property type="match status" value="1"/>
</dbReference>
<feature type="domain" description="N-acetyltransferase" evidence="12">
    <location>
        <begin position="50"/>
        <end position="199"/>
    </location>
</feature>
<evidence type="ECO:0000256" key="2">
    <source>
        <dbReference type="ARBA" id="ARBA00004496"/>
    </source>
</evidence>
<evidence type="ECO:0000256" key="6">
    <source>
        <dbReference type="ARBA" id="ARBA00022490"/>
    </source>
</evidence>
<keyword evidence="8" id="KW-0539">Nucleus</keyword>
<proteinExistence type="inferred from homology"/>
<keyword evidence="7" id="KW-0808">Transferase</keyword>
<dbReference type="InterPro" id="IPR000182">
    <property type="entry name" value="GNAT_dom"/>
</dbReference>
<dbReference type="Pfam" id="PF00583">
    <property type="entry name" value="Acetyltransf_1"/>
    <property type="match status" value="1"/>
</dbReference>
<evidence type="ECO:0000256" key="4">
    <source>
        <dbReference type="ARBA" id="ARBA00012950"/>
    </source>
</evidence>
<dbReference type="GO" id="GO:0010485">
    <property type="term" value="F:histone H4 acetyltransferase activity"/>
    <property type="evidence" value="ECO:0007669"/>
    <property type="project" value="InterPro"/>
</dbReference>
<dbReference type="InterPro" id="IPR016181">
    <property type="entry name" value="Acyl_CoA_acyltransferase"/>
</dbReference>
<accession>A0A7G3AM73</accession>
<sequence>MVQNDQLTVKERQQIIEKAANAKDPLDCVSEMLVYEKDDFRVKLKSWRKADIPQKTLKWAIKLAERNVGPFYSSCSLGWQPKIKQADMNKHWARYLIAYNSGNTPVAFCMFRFDIDYERCVLYCYETQLEESARRKGLGSHMMSILEKAAAHWRMEKIVLTVLKNNPSGMDFFRKIGYTTDETSPGREENQPYEILSRDIAA</sequence>
<dbReference type="InterPro" id="IPR039949">
    <property type="entry name" value="NAA40"/>
</dbReference>
<evidence type="ECO:0000256" key="8">
    <source>
        <dbReference type="ARBA" id="ARBA00023242"/>
    </source>
</evidence>
<dbReference type="PANTHER" id="PTHR20531:SF1">
    <property type="entry name" value="N-ALPHA-ACETYLTRANSFERASE 40"/>
    <property type="match status" value="1"/>
</dbReference>
<dbReference type="VEuPathDB" id="VectorBase:LLONM1_002230"/>
<dbReference type="GO" id="GO:0005634">
    <property type="term" value="C:nucleus"/>
    <property type="evidence" value="ECO:0007669"/>
    <property type="project" value="UniProtKB-SubCell"/>
</dbReference>
<comment type="catalytic activity">
    <reaction evidence="11">
        <text>N-terminal L-seryl-[histone H4] + acetyl-CoA = N-terminal N(alpha)-acetyl-L-seryl-[histone H4] + CoA + H(+)</text>
        <dbReference type="Rhea" id="RHEA:50596"/>
        <dbReference type="Rhea" id="RHEA-COMP:12740"/>
        <dbReference type="Rhea" id="RHEA-COMP:12743"/>
        <dbReference type="ChEBI" id="CHEBI:15378"/>
        <dbReference type="ChEBI" id="CHEBI:57287"/>
        <dbReference type="ChEBI" id="CHEBI:57288"/>
        <dbReference type="ChEBI" id="CHEBI:64738"/>
        <dbReference type="ChEBI" id="CHEBI:83690"/>
        <dbReference type="EC" id="2.3.1.257"/>
    </reaction>
</comment>
<evidence type="ECO:0000256" key="9">
    <source>
        <dbReference type="ARBA" id="ARBA00023315"/>
    </source>
</evidence>
<evidence type="ECO:0000256" key="1">
    <source>
        <dbReference type="ARBA" id="ARBA00004123"/>
    </source>
</evidence>
<dbReference type="PANTHER" id="PTHR20531">
    <property type="entry name" value="N-ALPHA-ACETYLTRANSFERASE 40"/>
    <property type="match status" value="1"/>
</dbReference>
<evidence type="ECO:0000256" key="11">
    <source>
        <dbReference type="ARBA" id="ARBA00049524"/>
    </source>
</evidence>
<organism evidence="13">
    <name type="scientific">Lutzomyia longipalpis</name>
    <name type="common">Sand fly</name>
    <dbReference type="NCBI Taxonomy" id="7200"/>
    <lineage>
        <taxon>Eukaryota</taxon>
        <taxon>Metazoa</taxon>
        <taxon>Ecdysozoa</taxon>
        <taxon>Arthropoda</taxon>
        <taxon>Hexapoda</taxon>
        <taxon>Insecta</taxon>
        <taxon>Pterygota</taxon>
        <taxon>Neoptera</taxon>
        <taxon>Endopterygota</taxon>
        <taxon>Diptera</taxon>
        <taxon>Nematocera</taxon>
        <taxon>Psychodoidea</taxon>
        <taxon>Psychodidae</taxon>
        <taxon>Lutzomyia</taxon>
        <taxon>Lutzomyia</taxon>
    </lineage>
</organism>
<name>A0A7G3AM73_LUTLO</name>
<protein>
    <recommendedName>
        <fullName evidence="5">N-alpha-acetyltransferase 40</fullName>
        <ecNumber evidence="4">2.3.1.257</ecNumber>
    </recommendedName>
</protein>
<reference evidence="13" key="1">
    <citation type="journal article" date="2020" name="BMC">
        <title>Leishmania infection induces a limited differential gene expression in the sand fly midgut.</title>
        <authorList>
            <person name="Coutinho-Abreu I.V."/>
            <person name="Serafim T.D."/>
            <person name="Meneses C."/>
            <person name="Kamhawi S."/>
            <person name="Oliveira F."/>
            <person name="Valenzuela J.G."/>
        </authorList>
    </citation>
    <scope>NUCLEOTIDE SEQUENCE</scope>
    <source>
        <strain evidence="13">Jacobina</strain>
        <tissue evidence="13">Midgut</tissue>
    </source>
</reference>
<dbReference type="PROSITE" id="PS51186">
    <property type="entry name" value="GNAT"/>
    <property type="match status" value="1"/>
</dbReference>
<comment type="catalytic activity">
    <reaction evidence="10">
        <text>N-terminal L-seryl-[histone H2A] + acetyl-CoA = N-terminal N(alpha)-acetyl-L-seryl-[histone H2A] + CoA + H(+)</text>
        <dbReference type="Rhea" id="RHEA:50600"/>
        <dbReference type="Rhea" id="RHEA-COMP:12742"/>
        <dbReference type="Rhea" id="RHEA-COMP:12744"/>
        <dbReference type="ChEBI" id="CHEBI:15378"/>
        <dbReference type="ChEBI" id="CHEBI:57287"/>
        <dbReference type="ChEBI" id="CHEBI:57288"/>
        <dbReference type="ChEBI" id="CHEBI:64738"/>
        <dbReference type="ChEBI" id="CHEBI:83690"/>
        <dbReference type="EC" id="2.3.1.257"/>
    </reaction>
</comment>
<keyword evidence="6" id="KW-0963">Cytoplasm</keyword>
<dbReference type="GO" id="GO:0043998">
    <property type="term" value="F:histone H2A acetyltransferase activity"/>
    <property type="evidence" value="ECO:0007669"/>
    <property type="project" value="InterPro"/>
</dbReference>
<dbReference type="CDD" id="cd04301">
    <property type="entry name" value="NAT_SF"/>
    <property type="match status" value="1"/>
</dbReference>
<dbReference type="Gene3D" id="3.40.630.30">
    <property type="match status" value="1"/>
</dbReference>
<dbReference type="EC" id="2.3.1.257" evidence="4"/>
<dbReference type="AlphaFoldDB" id="A0A7G3AM73"/>
<evidence type="ECO:0000259" key="12">
    <source>
        <dbReference type="PROSITE" id="PS51186"/>
    </source>
</evidence>
<dbReference type="GO" id="GO:0005737">
    <property type="term" value="C:cytoplasm"/>
    <property type="evidence" value="ECO:0007669"/>
    <property type="project" value="UniProtKB-SubCell"/>
</dbReference>
<dbReference type="EMBL" id="GITU01004205">
    <property type="protein sequence ID" value="MBC1172908.1"/>
    <property type="molecule type" value="Transcribed_RNA"/>
</dbReference>
<evidence type="ECO:0000256" key="5">
    <source>
        <dbReference type="ARBA" id="ARBA00015043"/>
    </source>
</evidence>
<evidence type="ECO:0000313" key="13">
    <source>
        <dbReference type="EMBL" id="MBC1172908.1"/>
    </source>
</evidence>
<evidence type="ECO:0000256" key="10">
    <source>
        <dbReference type="ARBA" id="ARBA00047821"/>
    </source>
</evidence>
<keyword evidence="9" id="KW-0012">Acyltransferase</keyword>
<evidence type="ECO:0000256" key="7">
    <source>
        <dbReference type="ARBA" id="ARBA00022679"/>
    </source>
</evidence>
<comment type="similarity">
    <text evidence="3">Belongs to the acetyltransferase family. NAA40 subfamily.</text>
</comment>
<comment type="subcellular location">
    <subcellularLocation>
        <location evidence="2">Cytoplasm</location>
    </subcellularLocation>
    <subcellularLocation>
        <location evidence="1">Nucleus</location>
    </subcellularLocation>
</comment>
<dbReference type="GO" id="GO:1990189">
    <property type="term" value="F:protein N-terminal-serine acetyltransferase activity"/>
    <property type="evidence" value="ECO:0007669"/>
    <property type="project" value="UniProtKB-EC"/>
</dbReference>
<evidence type="ECO:0000256" key="3">
    <source>
        <dbReference type="ARBA" id="ARBA00008870"/>
    </source>
</evidence>